<sequence length="155" mass="17214">MKTTSTVLGEQQLRFLRPPKFRVPTSAVSRQRAATESVLATAAAITDQRQKIEQYKLILASVLSSSPTDVTQAKRFIDHSTLPLPSRSGFSSSRPVSVVFDRLFLPALVGVYSFEELGALLGIPPQKAEKIAARMIYEDRMRGLIDLVKILYHVI</sequence>
<dbReference type="InterPro" id="IPR036388">
    <property type="entry name" value="WH-like_DNA-bd_sf"/>
</dbReference>
<dbReference type="Gene3D" id="1.10.10.10">
    <property type="entry name" value="Winged helix-like DNA-binding domain superfamily/Winged helix DNA-binding domain"/>
    <property type="match status" value="1"/>
</dbReference>
<dbReference type="Proteomes" id="UP000287651">
    <property type="component" value="Unassembled WGS sequence"/>
</dbReference>
<comment type="caution">
    <text evidence="2">The sequence shown here is derived from an EMBL/GenBank/DDBJ whole genome shotgun (WGS) entry which is preliminary data.</text>
</comment>
<organism evidence="2 3">
    <name type="scientific">Ensete ventricosum</name>
    <name type="common">Abyssinian banana</name>
    <name type="synonym">Musa ensete</name>
    <dbReference type="NCBI Taxonomy" id="4639"/>
    <lineage>
        <taxon>Eukaryota</taxon>
        <taxon>Viridiplantae</taxon>
        <taxon>Streptophyta</taxon>
        <taxon>Embryophyta</taxon>
        <taxon>Tracheophyta</taxon>
        <taxon>Spermatophyta</taxon>
        <taxon>Magnoliopsida</taxon>
        <taxon>Liliopsida</taxon>
        <taxon>Zingiberales</taxon>
        <taxon>Musaceae</taxon>
        <taxon>Ensete</taxon>
    </lineage>
</organism>
<gene>
    <name evidence="2" type="ORF">B296_00000446</name>
</gene>
<protein>
    <recommendedName>
        <fullName evidence="1">PCI domain-containing protein</fullName>
    </recommendedName>
</protein>
<name>A0A427ANY2_ENSVE</name>
<evidence type="ECO:0000259" key="1">
    <source>
        <dbReference type="Pfam" id="PF01399"/>
    </source>
</evidence>
<dbReference type="Pfam" id="PF01399">
    <property type="entry name" value="PCI"/>
    <property type="match status" value="1"/>
</dbReference>
<feature type="domain" description="PCI" evidence="1">
    <location>
        <begin position="113"/>
        <end position="146"/>
    </location>
</feature>
<dbReference type="EMBL" id="AMZH03001804">
    <property type="protein sequence ID" value="RRT77925.1"/>
    <property type="molecule type" value="Genomic_DNA"/>
</dbReference>
<reference evidence="2 3" key="1">
    <citation type="journal article" date="2014" name="Agronomy (Basel)">
        <title>A Draft Genome Sequence for Ensete ventricosum, the Drought-Tolerant Tree Against Hunger.</title>
        <authorList>
            <person name="Harrison J."/>
            <person name="Moore K.A."/>
            <person name="Paszkiewicz K."/>
            <person name="Jones T."/>
            <person name="Grant M."/>
            <person name="Ambacheew D."/>
            <person name="Muzemil S."/>
            <person name="Studholme D.J."/>
        </authorList>
    </citation>
    <scope>NUCLEOTIDE SEQUENCE [LARGE SCALE GENOMIC DNA]</scope>
</reference>
<evidence type="ECO:0000313" key="3">
    <source>
        <dbReference type="Proteomes" id="UP000287651"/>
    </source>
</evidence>
<proteinExistence type="predicted"/>
<accession>A0A427ANY2</accession>
<dbReference type="AlphaFoldDB" id="A0A427ANY2"/>
<dbReference type="InterPro" id="IPR000717">
    <property type="entry name" value="PCI_dom"/>
</dbReference>
<evidence type="ECO:0000313" key="2">
    <source>
        <dbReference type="EMBL" id="RRT77925.1"/>
    </source>
</evidence>